<gene>
    <name evidence="5 8" type="primary">sucC</name>
    <name evidence="8" type="ORF">LZC94_08400</name>
</gene>
<keyword evidence="2 5" id="KW-0479">Metal-binding</keyword>
<dbReference type="RefSeq" id="WP_394826920.1">
    <property type="nucleotide sequence ID" value="NZ_CP089984.1"/>
</dbReference>
<name>A0ABZ2M442_9BACT</name>
<evidence type="ECO:0000256" key="4">
    <source>
        <dbReference type="ARBA" id="ARBA00022842"/>
    </source>
</evidence>
<dbReference type="EC" id="6.2.1.5" evidence="5"/>
<protein>
    <recommendedName>
        <fullName evidence="5">Succinate--CoA ligase [ADP-forming] subunit beta</fullName>
        <ecNumber evidence="5">6.2.1.5</ecNumber>
    </recommendedName>
    <alternativeName>
        <fullName evidence="5">Succinyl-CoA synthetase subunit beta</fullName>
        <shortName evidence="5">SCS-beta</shortName>
    </alternativeName>
</protein>
<keyword evidence="3 5" id="KW-0547">Nucleotide-binding</keyword>
<feature type="binding site" evidence="5">
    <location>
        <position position="50"/>
    </location>
    <ligand>
        <name>ATP</name>
        <dbReference type="ChEBI" id="CHEBI:30616"/>
    </ligand>
</feature>
<evidence type="ECO:0000256" key="1">
    <source>
        <dbReference type="ARBA" id="ARBA00022598"/>
    </source>
</evidence>
<sequence length="411" mass="43868">MKIHEYQGKQIFQKYGVPIPKGYPAFTVEEAESAAKRLAAETGSGVVVVKAQIHAGGRGKGGGVKVAKGGAAEARQLAEKILGMQLVTHQTGPEGQKVRRLYIEQGLDIDRELYLGAVIDRDRRRIVFMASTEGGVEIEKVAAETPEKILTVHVDPTVGLQAFQARQLAFGLGLLKHKKDTVSQFVKLISSLYEVFVEEDCTLLEINPLVVLKNGDIVALDAKINFDDSADYRHTPAAAQATGRANWDELRDPTEEDPVELEAKQAGLNYVSLDGNVGCLVNGAGLAMATMDIIKHYGEKSGVAPANFLDVGGGATQEQVTKAFKMILSSPKVKAIFVNIFGGIMKCDVIAAGVVAAAKDLGLKVPLVVRLEGTNVELGRKILNESGLAISAASNMADGAQQIVRAISGQR</sequence>
<comment type="catalytic activity">
    <reaction evidence="5">
        <text>GTP + succinate + CoA = succinyl-CoA + GDP + phosphate</text>
        <dbReference type="Rhea" id="RHEA:22120"/>
        <dbReference type="ChEBI" id="CHEBI:30031"/>
        <dbReference type="ChEBI" id="CHEBI:37565"/>
        <dbReference type="ChEBI" id="CHEBI:43474"/>
        <dbReference type="ChEBI" id="CHEBI:57287"/>
        <dbReference type="ChEBI" id="CHEBI:57292"/>
        <dbReference type="ChEBI" id="CHEBI:58189"/>
    </reaction>
</comment>
<dbReference type="Gene3D" id="3.30.1490.20">
    <property type="entry name" value="ATP-grasp fold, A domain"/>
    <property type="match status" value="1"/>
</dbReference>
<dbReference type="Pfam" id="PF00549">
    <property type="entry name" value="Ligase_CoA"/>
    <property type="match status" value="1"/>
</dbReference>
<keyword evidence="4 5" id="KW-0460">Magnesium</keyword>
<dbReference type="GO" id="GO:0004775">
    <property type="term" value="F:succinate-CoA ligase (ADP-forming) activity"/>
    <property type="evidence" value="ECO:0007669"/>
    <property type="project" value="UniProtKB-EC"/>
</dbReference>
<comment type="catalytic activity">
    <reaction evidence="5">
        <text>succinate + ATP + CoA = succinyl-CoA + ADP + phosphate</text>
        <dbReference type="Rhea" id="RHEA:17661"/>
        <dbReference type="ChEBI" id="CHEBI:30031"/>
        <dbReference type="ChEBI" id="CHEBI:30616"/>
        <dbReference type="ChEBI" id="CHEBI:43474"/>
        <dbReference type="ChEBI" id="CHEBI:57287"/>
        <dbReference type="ChEBI" id="CHEBI:57292"/>
        <dbReference type="ChEBI" id="CHEBI:456216"/>
        <dbReference type="EC" id="6.2.1.5"/>
    </reaction>
</comment>
<dbReference type="NCBIfam" id="TIGR01016">
    <property type="entry name" value="sucCoAbeta"/>
    <property type="match status" value="1"/>
</dbReference>
<dbReference type="PIRSF" id="PIRSF001554">
    <property type="entry name" value="SucCS_beta"/>
    <property type="match status" value="1"/>
</dbReference>
<comment type="pathway">
    <text evidence="5">Carbohydrate metabolism; tricarboxylic acid cycle; succinate from succinyl-CoA (ligase route): step 1/1.</text>
</comment>
<keyword evidence="1 5" id="KW-0436">Ligase</keyword>
<dbReference type="InterPro" id="IPR013815">
    <property type="entry name" value="ATP_grasp_subdomain_1"/>
</dbReference>
<keyword evidence="5 6" id="KW-0067">ATP-binding</keyword>
<evidence type="ECO:0000256" key="5">
    <source>
        <dbReference type="HAMAP-Rule" id="MF_00558"/>
    </source>
</evidence>
<feature type="binding site" evidence="5">
    <location>
        <position position="112"/>
    </location>
    <ligand>
        <name>ATP</name>
        <dbReference type="ChEBI" id="CHEBI:30616"/>
    </ligand>
</feature>
<dbReference type="Proteomes" id="UP001370348">
    <property type="component" value="Chromosome"/>
</dbReference>
<evidence type="ECO:0000256" key="3">
    <source>
        <dbReference type="ARBA" id="ARBA00022741"/>
    </source>
</evidence>
<accession>A0ABZ2M442</accession>
<dbReference type="PANTHER" id="PTHR11815">
    <property type="entry name" value="SUCCINYL-COA SYNTHETASE BETA CHAIN"/>
    <property type="match status" value="1"/>
</dbReference>
<feature type="binding site" evidence="5">
    <location>
        <position position="282"/>
    </location>
    <ligand>
        <name>substrate</name>
        <note>ligand shared with subunit alpha</note>
    </ligand>
</feature>
<evidence type="ECO:0000313" key="8">
    <source>
        <dbReference type="EMBL" id="WXB17290.1"/>
    </source>
</evidence>
<keyword evidence="5" id="KW-0816">Tricarboxylic acid cycle</keyword>
<feature type="binding site" evidence="5">
    <location>
        <position position="104"/>
    </location>
    <ligand>
        <name>ATP</name>
        <dbReference type="ChEBI" id="CHEBI:30616"/>
    </ligand>
</feature>
<dbReference type="NCBIfam" id="NF001913">
    <property type="entry name" value="PRK00696.1"/>
    <property type="match status" value="1"/>
</dbReference>
<feature type="binding site" evidence="5">
    <location>
        <position position="207"/>
    </location>
    <ligand>
        <name>Mg(2+)</name>
        <dbReference type="ChEBI" id="CHEBI:18420"/>
    </ligand>
</feature>
<evidence type="ECO:0000313" key="9">
    <source>
        <dbReference type="Proteomes" id="UP001370348"/>
    </source>
</evidence>
<dbReference type="PANTHER" id="PTHR11815:SF10">
    <property type="entry name" value="SUCCINATE--COA LIGASE [GDP-FORMING] SUBUNIT BETA, MITOCHONDRIAL"/>
    <property type="match status" value="1"/>
</dbReference>
<keyword evidence="9" id="KW-1185">Reference proteome</keyword>
<organism evidence="8 9">
    <name type="scientific">Pendulispora albinea</name>
    <dbReference type="NCBI Taxonomy" id="2741071"/>
    <lineage>
        <taxon>Bacteria</taxon>
        <taxon>Pseudomonadati</taxon>
        <taxon>Myxococcota</taxon>
        <taxon>Myxococcia</taxon>
        <taxon>Myxococcales</taxon>
        <taxon>Sorangiineae</taxon>
        <taxon>Pendulisporaceae</taxon>
        <taxon>Pendulispora</taxon>
    </lineage>
</organism>
<dbReference type="Pfam" id="PF08442">
    <property type="entry name" value="ATP-grasp_2"/>
    <property type="match status" value="1"/>
</dbReference>
<comment type="function">
    <text evidence="5">Succinyl-CoA synthetase functions in the citric acid cycle (TCA), coupling the hydrolysis of succinyl-CoA to the synthesis of either ATP or GTP and thus represents the only step of substrate-level phosphorylation in the TCA. The beta subunit provides nucleotide specificity of the enzyme and binds the substrate succinate, while the binding sites for coenzyme A and phosphate are found in the alpha subunit.</text>
</comment>
<dbReference type="PROSITE" id="PS01217">
    <property type="entry name" value="SUCCINYL_COA_LIG_3"/>
    <property type="match status" value="1"/>
</dbReference>
<dbReference type="InterPro" id="IPR011761">
    <property type="entry name" value="ATP-grasp"/>
</dbReference>
<feature type="binding site" evidence="5">
    <location>
        <position position="221"/>
    </location>
    <ligand>
        <name>Mg(2+)</name>
        <dbReference type="ChEBI" id="CHEBI:18420"/>
    </ligand>
</feature>
<dbReference type="InterPro" id="IPR013650">
    <property type="entry name" value="ATP-grasp_succ-CoA_synth-type"/>
</dbReference>
<evidence type="ECO:0000256" key="2">
    <source>
        <dbReference type="ARBA" id="ARBA00022723"/>
    </source>
</evidence>
<dbReference type="Gene3D" id="3.30.470.20">
    <property type="entry name" value="ATP-grasp fold, B domain"/>
    <property type="match status" value="1"/>
</dbReference>
<dbReference type="EMBL" id="CP089984">
    <property type="protein sequence ID" value="WXB17290.1"/>
    <property type="molecule type" value="Genomic_DNA"/>
</dbReference>
<feature type="domain" description="ATP-grasp" evidence="7">
    <location>
        <begin position="9"/>
        <end position="235"/>
    </location>
</feature>
<dbReference type="InterPro" id="IPR017866">
    <property type="entry name" value="Succ-CoA_synthase_bsu_CS"/>
</dbReference>
<comment type="subunit">
    <text evidence="5">Heterotetramer of two alpha and two beta subunits.</text>
</comment>
<comment type="cofactor">
    <cofactor evidence="5">
        <name>Mg(2+)</name>
        <dbReference type="ChEBI" id="CHEBI:18420"/>
    </cofactor>
    <text evidence="5">Binds 1 Mg(2+) ion per subunit.</text>
</comment>
<dbReference type="InterPro" id="IPR005811">
    <property type="entry name" value="SUCC_ACL_C"/>
</dbReference>
<evidence type="ECO:0000259" key="7">
    <source>
        <dbReference type="PROSITE" id="PS50975"/>
    </source>
</evidence>
<comment type="similarity">
    <text evidence="5">Belongs to the succinate/malate CoA ligase beta subunit family.</text>
</comment>
<proteinExistence type="inferred from homology"/>
<feature type="binding site" evidence="5">
    <location>
        <begin position="57"/>
        <end position="59"/>
    </location>
    <ligand>
        <name>ATP</name>
        <dbReference type="ChEBI" id="CHEBI:30616"/>
    </ligand>
</feature>
<feature type="binding site" evidence="5">
    <location>
        <begin position="343"/>
        <end position="345"/>
    </location>
    <ligand>
        <name>substrate</name>
        <note>ligand shared with subunit alpha</note>
    </ligand>
</feature>
<feature type="binding site" evidence="5">
    <location>
        <position position="107"/>
    </location>
    <ligand>
        <name>ATP</name>
        <dbReference type="ChEBI" id="CHEBI:30616"/>
    </ligand>
</feature>
<dbReference type="PROSITE" id="PS50975">
    <property type="entry name" value="ATP_GRASP"/>
    <property type="match status" value="1"/>
</dbReference>
<dbReference type="Gene3D" id="3.40.50.261">
    <property type="entry name" value="Succinyl-CoA synthetase domains"/>
    <property type="match status" value="1"/>
</dbReference>
<dbReference type="InterPro" id="IPR005809">
    <property type="entry name" value="Succ_CoA_ligase-like_bsu"/>
</dbReference>
<evidence type="ECO:0000256" key="6">
    <source>
        <dbReference type="PROSITE-ProRule" id="PRU00409"/>
    </source>
</evidence>
<dbReference type="SUPFAM" id="SSF56059">
    <property type="entry name" value="Glutathione synthetase ATP-binding domain-like"/>
    <property type="match status" value="1"/>
</dbReference>
<dbReference type="InterPro" id="IPR016102">
    <property type="entry name" value="Succinyl-CoA_synth-like"/>
</dbReference>
<dbReference type="SUPFAM" id="SSF52210">
    <property type="entry name" value="Succinyl-CoA synthetase domains"/>
    <property type="match status" value="1"/>
</dbReference>
<dbReference type="HAMAP" id="MF_00558">
    <property type="entry name" value="Succ_CoA_beta"/>
    <property type="match status" value="1"/>
</dbReference>
<reference evidence="8 9" key="1">
    <citation type="submission" date="2021-12" db="EMBL/GenBank/DDBJ databases">
        <title>Discovery of the Pendulisporaceae a myxobacterial family with distinct sporulation behavior and unique specialized metabolism.</title>
        <authorList>
            <person name="Garcia R."/>
            <person name="Popoff A."/>
            <person name="Bader C.D."/>
            <person name="Loehr J."/>
            <person name="Walesch S."/>
            <person name="Walt C."/>
            <person name="Boldt J."/>
            <person name="Bunk B."/>
            <person name="Haeckl F.J.F.P.J."/>
            <person name="Gunesch A.P."/>
            <person name="Birkelbach J."/>
            <person name="Nuebel U."/>
            <person name="Pietschmann T."/>
            <person name="Bach T."/>
            <person name="Mueller R."/>
        </authorList>
    </citation>
    <scope>NUCLEOTIDE SEQUENCE [LARGE SCALE GENOMIC DNA]</scope>
    <source>
        <strain evidence="8 9">MSr11954</strain>
    </source>
</reference>